<feature type="chain" id="PRO_5027769014" evidence="1">
    <location>
        <begin position="27"/>
        <end position="1683"/>
    </location>
</feature>
<dbReference type="InterPro" id="IPR005546">
    <property type="entry name" value="Autotransporte_beta"/>
</dbReference>
<dbReference type="GO" id="GO:0019867">
    <property type="term" value="C:outer membrane"/>
    <property type="evidence" value="ECO:0007669"/>
    <property type="project" value="InterPro"/>
</dbReference>
<dbReference type="InterPro" id="IPR036709">
    <property type="entry name" value="Autotransporte_beta_dom_sf"/>
</dbReference>
<gene>
    <name evidence="3" type="ORF">G8R56_005084</name>
</gene>
<evidence type="ECO:0000256" key="1">
    <source>
        <dbReference type="SAM" id="SignalP"/>
    </source>
</evidence>
<dbReference type="EMBL" id="DAAXPA010000021">
    <property type="protein sequence ID" value="HAG1966794.1"/>
    <property type="molecule type" value="Genomic_DNA"/>
</dbReference>
<dbReference type="SUPFAM" id="SSF103515">
    <property type="entry name" value="Autotransporter"/>
    <property type="match status" value="1"/>
</dbReference>
<protein>
    <submittedName>
        <fullName evidence="3">Autotransporter outer membrane beta-barrel domain-containing protein</fullName>
    </submittedName>
</protein>
<dbReference type="SMART" id="SM00869">
    <property type="entry name" value="Autotransporter"/>
    <property type="match status" value="1"/>
</dbReference>
<evidence type="ECO:0000259" key="2">
    <source>
        <dbReference type="PROSITE" id="PS51208"/>
    </source>
</evidence>
<evidence type="ECO:0000313" key="3">
    <source>
        <dbReference type="EMBL" id="HAG1966794.1"/>
    </source>
</evidence>
<dbReference type="PRINTS" id="PR01484">
    <property type="entry name" value="PRTACTNFAMLY"/>
</dbReference>
<dbReference type="PROSITE" id="PS51208">
    <property type="entry name" value="AUTOTRANSPORTER"/>
    <property type="match status" value="1"/>
</dbReference>
<dbReference type="InterPro" id="IPR003991">
    <property type="entry name" value="Pertactin_virulence_factor"/>
</dbReference>
<accession>A0A759MCS9</accession>
<dbReference type="Gene3D" id="2.40.128.130">
    <property type="entry name" value="Autotransporter beta-domain"/>
    <property type="match status" value="1"/>
</dbReference>
<proteinExistence type="predicted"/>
<reference evidence="3" key="2">
    <citation type="submission" date="2020-02" db="EMBL/GenBank/DDBJ databases">
        <authorList>
            <consortium name="NCBI Pathogen Detection Project"/>
        </authorList>
    </citation>
    <scope>NUCLEOTIDE SEQUENCE</scope>
    <source>
        <strain evidence="3">MA.CK_97/00003274</strain>
    </source>
</reference>
<comment type="caution">
    <text evidence="3">The sequence shown here is derived from an EMBL/GenBank/DDBJ whole genome shotgun (WGS) entry which is preliminary data.</text>
</comment>
<feature type="domain" description="Autotransporter" evidence="2">
    <location>
        <begin position="1421"/>
        <end position="1683"/>
    </location>
</feature>
<sequence length="1683" mass="176529">MAVENKFKLNVIAASVLMGLSLSAVAATASDTTPPAETAPAKPAKTFAGLATALKDDAVNVTVSSVSGSGITAGKGTLQAILSKDSTGSVAKTLETLTAAQSAYDKLTGTQKELVIKLNDATKTKDEATQTWNDFGHKLSAANSVFTDNLNSMYGDGHNAFTVDDSGKPVADAKKGDTSTYGKLLTAYDSLNSSVKALNDAIVDNTNKLTAFTSGNADVKAAAQKAEAEVVVYSAYINKALEVKTTELQLESVRNIVINNISTVLGQTDQADKISDITTANSAGKNLKEFKDAYSAWSQASTATDKAAKETALATAFQTLVKTTGITGVTGDSTPEGVKFEKLADAWVTLTGSGAGSVTKAQQDMKDAADFGDAGSPNTTTLDTFNSSHTSVVDTIKTSGLEKAGITAPTDLNDAVSKLQVAYQVLLGKDGKGNGANETEFKALQTLINKAWTDHLTLSGMQAEYTQKKLDIQQAGNNRLNLLLTELPDQQAAFLKAQTEYQAAKSNYTADSGVTAAWDALYGTDGKSGALGAYRDSLKATSDGIKGALTKAESDYNAIATDKTKSQEAKNTALYTLIGTQKTLAQEKLKLDTEYLNVLKTGVPDTLSSLVGNKFKSLETLKAELNTADENKAKAKSEYIDAVKAYRDADTAYQASKSEADAATLASTKAKLMTVVGASDISKLYVTSGKPEDGFKSFDKLLATDSGVISKYNTALEALTTTNGGGTEIQQARQAVVDSMNKLSALMPLSTPEEQTAYRTAYNSALSEVGVVATTADEQSKAPGAGKVTHILGSLTKEEIAQYNPVSGNYNSVIVNKDDKNNFSVKDSFTAKDLYTGTQDNPFTTTVLDVRALELGNGNLADPNTITVGETGSKATPVDVWAKTAGVKHTDNDETKPWVSAENGPAVKLSGNLRTATAQLDENGNPVKNETVRGADQIHLQNVNIHNSFTLADRTKMLADDMAAITSEATDKLNLGQPAEGDKGVNAWREAQTALLNSKYNNLELTGLQIDTKTVDPLFKPGSAATNNAADWDYHAVAGAPDAANILLDNLNITLQNDSVGGISTAIELSGTGNHILANGGVFDAGQVAGTGSKANVLDFGKGKTSATNNLVDFYGSVLKGDIVSTSEGNQVNLNNSTLTGNAGSGNGQLTLALNGSTWTGASGTHSPDVSLSNSSVWNVKAFGDADDKNSPDDVTGPYSSVRALALYGSNSINLVSSDGQAQLGGHGFAGTKSAVTLKVDNDLFSDGKGVTSVLAGTYSPDNLHSLTNTGLAGGYQFGTLDVDGLAKGGQYRLSVESAGAEPYTVGGRLADRADATSAHDFVSYKTSESRVVTGKDGQTVTQTVTSDADFTSLSAPAELGVYQYAAEKVMDGVNNRTNIYYRSTGQLSNSAATVVSLAAAPVDVANLESDTLAKHMNSVRHGKDSGVWVSYFGGENRNTTASGPEYKLNTSGVMLGVDTLTENNWLAGVAVSSARSDMSVMNSSGDLNSYGAQFYMSRRYDSGVFVDSALQFNHFSNTAKARMTDGQQAKADFSGNNYGLEAKVGYAWNSEGFFAEPYVRAAARAFDGEHYALSNGMTVNSNDYKSMLGEVGADLGYQYAISGGYVKPYLHLAALNEFADGNSVRVNNVSLDDSVKGAAFQAGLGAEVKVTDNLGGYAAFDYTKGDNTERPWQATVGVNYTW</sequence>
<feature type="signal peptide" evidence="1">
    <location>
        <begin position="1"/>
        <end position="26"/>
    </location>
</feature>
<reference evidence="3" key="1">
    <citation type="journal article" date="2018" name="Genome Biol.">
        <title>SKESA: strategic k-mer extension for scrupulous assemblies.</title>
        <authorList>
            <person name="Souvorov A."/>
            <person name="Agarwala R."/>
            <person name="Lipman D.J."/>
        </authorList>
    </citation>
    <scope>NUCLEOTIDE SEQUENCE</scope>
    <source>
        <strain evidence="3">MA.CK_97/00003274</strain>
    </source>
</reference>
<keyword evidence="1" id="KW-0732">Signal</keyword>
<organism evidence="3">
    <name type="scientific">Salmonella enterica</name>
    <name type="common">Salmonella choleraesuis</name>
    <dbReference type="NCBI Taxonomy" id="28901"/>
    <lineage>
        <taxon>Bacteria</taxon>
        <taxon>Pseudomonadati</taxon>
        <taxon>Pseudomonadota</taxon>
        <taxon>Gammaproteobacteria</taxon>
        <taxon>Enterobacterales</taxon>
        <taxon>Enterobacteriaceae</taxon>
        <taxon>Salmonella</taxon>
    </lineage>
</organism>
<name>A0A759MCS9_SALER</name>
<dbReference type="Pfam" id="PF03797">
    <property type="entry name" value="Autotransporter"/>
    <property type="match status" value="1"/>
</dbReference>
<dbReference type="NCBIfam" id="TIGR01414">
    <property type="entry name" value="autotrans_barl"/>
    <property type="match status" value="1"/>
</dbReference>
<dbReference type="InterPro" id="IPR006315">
    <property type="entry name" value="OM_autotransptr_brl_dom"/>
</dbReference>